<dbReference type="Gene3D" id="3.90.190.10">
    <property type="entry name" value="Protein tyrosine phosphatase superfamily"/>
    <property type="match status" value="1"/>
</dbReference>
<feature type="domain" description="Tyrosine specific protein phosphatases" evidence="6">
    <location>
        <begin position="79"/>
        <end position="133"/>
    </location>
</feature>
<dbReference type="InterPro" id="IPR020422">
    <property type="entry name" value="TYR_PHOSPHATASE_DUAL_dom"/>
</dbReference>
<dbReference type="SUPFAM" id="SSF52799">
    <property type="entry name" value="(Phosphotyrosine protein) phosphatases II"/>
    <property type="match status" value="1"/>
</dbReference>
<dbReference type="InterPro" id="IPR029021">
    <property type="entry name" value="Prot-tyrosine_phosphatase-like"/>
</dbReference>
<reference evidence="7" key="1">
    <citation type="submission" date="2022-03" db="EMBL/GenBank/DDBJ databases">
        <authorList>
            <person name="Martin C."/>
        </authorList>
    </citation>
    <scope>NUCLEOTIDE SEQUENCE</scope>
</reference>
<keyword evidence="2" id="KW-0378">Hydrolase</keyword>
<proteinExistence type="inferred from homology"/>
<evidence type="ECO:0000313" key="8">
    <source>
        <dbReference type="Proteomes" id="UP000749559"/>
    </source>
</evidence>
<dbReference type="InterPro" id="IPR000387">
    <property type="entry name" value="Tyr_Pase_dom"/>
</dbReference>
<dbReference type="CDD" id="cd14514">
    <property type="entry name" value="DUSP14-like"/>
    <property type="match status" value="1"/>
</dbReference>
<evidence type="ECO:0000256" key="1">
    <source>
        <dbReference type="ARBA" id="ARBA00008601"/>
    </source>
</evidence>
<name>A0A8S4Q327_OWEFU</name>
<sequence>MHNIPLDVLDKMFSQIAQITDTLYLSSAMPVKPDKLKQLGITFVVNATTNVPPLRVSTIETYKIHIDDVPGARLSTYFDSCADKIKQVTSQGRKVLVHCNAGISRSTSLILAYLMKHRNMTLKQAHSHVKQQRQFVRPNPGFWKQLVAYEKKLKGTNSIVMVNTHLGELPDIYVEEVKYMQPVPSKATPPRPAMKKRNDSHYQTSYQADFGPKR</sequence>
<dbReference type="EMBL" id="CAIIXF020000011">
    <property type="protein sequence ID" value="CAH1800051.1"/>
    <property type="molecule type" value="Genomic_DNA"/>
</dbReference>
<dbReference type="GO" id="GO:0005737">
    <property type="term" value="C:cytoplasm"/>
    <property type="evidence" value="ECO:0007669"/>
    <property type="project" value="TreeGrafter"/>
</dbReference>
<dbReference type="Pfam" id="PF00782">
    <property type="entry name" value="DSPc"/>
    <property type="match status" value="1"/>
</dbReference>
<accession>A0A8S4Q327</accession>
<feature type="domain" description="Tyrosine-protein phosphatase" evidence="5">
    <location>
        <begin position="15"/>
        <end position="155"/>
    </location>
</feature>
<dbReference type="PROSITE" id="PS50056">
    <property type="entry name" value="TYR_PHOSPHATASE_2"/>
    <property type="match status" value="1"/>
</dbReference>
<evidence type="ECO:0000259" key="5">
    <source>
        <dbReference type="PROSITE" id="PS50054"/>
    </source>
</evidence>
<evidence type="ECO:0000256" key="3">
    <source>
        <dbReference type="ARBA" id="ARBA00022912"/>
    </source>
</evidence>
<evidence type="ECO:0000259" key="6">
    <source>
        <dbReference type="PROSITE" id="PS50056"/>
    </source>
</evidence>
<evidence type="ECO:0000256" key="4">
    <source>
        <dbReference type="SAM" id="MobiDB-lite"/>
    </source>
</evidence>
<evidence type="ECO:0008006" key="9">
    <source>
        <dbReference type="Google" id="ProtNLM"/>
    </source>
</evidence>
<dbReference type="PROSITE" id="PS00383">
    <property type="entry name" value="TYR_PHOSPHATASE_1"/>
    <property type="match status" value="1"/>
</dbReference>
<dbReference type="PANTHER" id="PTHR45961:SF6">
    <property type="entry name" value="IP21249P"/>
    <property type="match status" value="1"/>
</dbReference>
<dbReference type="InterPro" id="IPR016130">
    <property type="entry name" value="Tyr_Pase_AS"/>
</dbReference>
<keyword evidence="8" id="KW-1185">Reference proteome</keyword>
<dbReference type="PANTHER" id="PTHR45961">
    <property type="entry name" value="IP21249P"/>
    <property type="match status" value="1"/>
</dbReference>
<dbReference type="OrthoDB" id="285418at2759"/>
<dbReference type="SMART" id="SM00195">
    <property type="entry name" value="DSPc"/>
    <property type="match status" value="1"/>
</dbReference>
<comment type="similarity">
    <text evidence="1">Belongs to the protein-tyrosine phosphatase family. Non-receptor class dual specificity subfamily.</text>
</comment>
<protein>
    <recommendedName>
        <fullName evidence="9">Protein-tyrosine-phosphatase</fullName>
    </recommendedName>
</protein>
<comment type="caution">
    <text evidence="7">The sequence shown here is derived from an EMBL/GenBank/DDBJ whole genome shotgun (WGS) entry which is preliminary data.</text>
</comment>
<dbReference type="GO" id="GO:0004721">
    <property type="term" value="F:phosphoprotein phosphatase activity"/>
    <property type="evidence" value="ECO:0007669"/>
    <property type="project" value="UniProtKB-KW"/>
</dbReference>
<dbReference type="PROSITE" id="PS50054">
    <property type="entry name" value="TYR_PHOSPHATASE_DUAL"/>
    <property type="match status" value="1"/>
</dbReference>
<evidence type="ECO:0000256" key="2">
    <source>
        <dbReference type="ARBA" id="ARBA00022801"/>
    </source>
</evidence>
<organism evidence="7 8">
    <name type="scientific">Owenia fusiformis</name>
    <name type="common">Polychaete worm</name>
    <dbReference type="NCBI Taxonomy" id="6347"/>
    <lineage>
        <taxon>Eukaryota</taxon>
        <taxon>Metazoa</taxon>
        <taxon>Spiralia</taxon>
        <taxon>Lophotrochozoa</taxon>
        <taxon>Annelida</taxon>
        <taxon>Polychaeta</taxon>
        <taxon>Sedentaria</taxon>
        <taxon>Canalipalpata</taxon>
        <taxon>Sabellida</taxon>
        <taxon>Oweniida</taxon>
        <taxon>Oweniidae</taxon>
        <taxon>Owenia</taxon>
    </lineage>
</organism>
<evidence type="ECO:0000313" key="7">
    <source>
        <dbReference type="EMBL" id="CAH1800051.1"/>
    </source>
</evidence>
<dbReference type="Proteomes" id="UP000749559">
    <property type="component" value="Unassembled WGS sequence"/>
</dbReference>
<feature type="region of interest" description="Disordered" evidence="4">
    <location>
        <begin position="183"/>
        <end position="214"/>
    </location>
</feature>
<dbReference type="InterPro" id="IPR000340">
    <property type="entry name" value="Dual-sp_phosphatase_cat-dom"/>
</dbReference>
<dbReference type="AlphaFoldDB" id="A0A8S4Q327"/>
<gene>
    <name evidence="7" type="ORF">OFUS_LOCUS23988</name>
</gene>
<dbReference type="InterPro" id="IPR052103">
    <property type="entry name" value="Dual_spec_Phospatases"/>
</dbReference>
<keyword evidence="3" id="KW-0904">Protein phosphatase</keyword>